<dbReference type="Pfam" id="PF13941">
    <property type="entry name" value="MutL"/>
    <property type="match status" value="1"/>
</dbReference>
<gene>
    <name evidence="1" type="ORF">RM445_04715</name>
</gene>
<dbReference type="SUPFAM" id="SSF53067">
    <property type="entry name" value="Actin-like ATPase domain"/>
    <property type="match status" value="1"/>
</dbReference>
<dbReference type="Proteomes" id="UP001183202">
    <property type="component" value="Unassembled WGS sequence"/>
</dbReference>
<reference evidence="2" key="1">
    <citation type="submission" date="2023-07" db="EMBL/GenBank/DDBJ databases">
        <title>30 novel species of actinomycetes from the DSMZ collection.</title>
        <authorList>
            <person name="Nouioui I."/>
        </authorList>
    </citation>
    <scope>NUCLEOTIDE SEQUENCE [LARGE SCALE GENOMIC DNA]</scope>
    <source>
        <strain evidence="2">DSM 45834</strain>
    </source>
</reference>
<evidence type="ECO:0000313" key="1">
    <source>
        <dbReference type="EMBL" id="MDT0348822.1"/>
    </source>
</evidence>
<name>A0ABU2N5I2_9PSEU</name>
<dbReference type="RefSeq" id="WP_311554753.1">
    <property type="nucleotide sequence ID" value="NZ_JAVREJ010000002.1"/>
</dbReference>
<keyword evidence="2" id="KW-1185">Reference proteome</keyword>
<dbReference type="InterPro" id="IPR043129">
    <property type="entry name" value="ATPase_NBD"/>
</dbReference>
<evidence type="ECO:0000313" key="2">
    <source>
        <dbReference type="Proteomes" id="UP001183202"/>
    </source>
</evidence>
<accession>A0ABU2N5I2</accession>
<protein>
    <submittedName>
        <fullName evidence="1">Glutamate mutase L</fullName>
    </submittedName>
</protein>
<sequence length="431" mass="43588">MTRDDASAAVCVDVGSTWTKAVLVRSDGALAGFAEHPTTAADVLAGVDAAVRAVVAAAPGAAEPELLACSSAGGGLRLAAIGTERLTAEEAAHRVARSAGSRVVHVHAGPMDPSDVRMLRGSRPGAVLLTGGADGDDPAPLLHNAARLARARIRFPIVLAGNEAARDDAVALLTATGRTVVACPNIAPRPGELVPGPARAAVAELYAHQVLGGRNPSAAPRFRRMVRVGTPDAVAAGAALLARILGVRALVVDVGCATTDVHCADPDDGSRLTVEGDLGMRAAAAGVLVEGQAEGVVDPVEADLLGPTVERMTSEVRYVPRDAGGAAEDRRIAALAAVLAVRRHVTAHEAADDPLVDVGLLVLSGGVFRRPDAHALAAVVATLQADVELAGLLAKVRVAVDADFAVAPAGMLSAAGHVEAARSLLEDHLLG</sequence>
<organism evidence="1 2">
    <name type="scientific">Pseudonocardia charpentierae</name>
    <dbReference type="NCBI Taxonomy" id="3075545"/>
    <lineage>
        <taxon>Bacteria</taxon>
        <taxon>Bacillati</taxon>
        <taxon>Actinomycetota</taxon>
        <taxon>Actinomycetes</taxon>
        <taxon>Pseudonocardiales</taxon>
        <taxon>Pseudonocardiaceae</taxon>
        <taxon>Pseudonocardia</taxon>
    </lineage>
</organism>
<comment type="caution">
    <text evidence="1">The sequence shown here is derived from an EMBL/GenBank/DDBJ whole genome shotgun (WGS) entry which is preliminary data.</text>
</comment>
<dbReference type="InterPro" id="IPR006230">
    <property type="entry name" value="MutL"/>
</dbReference>
<dbReference type="EMBL" id="JAVREJ010000002">
    <property type="protein sequence ID" value="MDT0348822.1"/>
    <property type="molecule type" value="Genomic_DNA"/>
</dbReference>
<proteinExistence type="predicted"/>